<proteinExistence type="predicted"/>
<name>A0A820LQI0_9BILA</name>
<comment type="caution">
    <text evidence="1">The sequence shown here is derived from an EMBL/GenBank/DDBJ whole genome shotgun (WGS) entry which is preliminary data.</text>
</comment>
<dbReference type="AlphaFoldDB" id="A0A820LQI0"/>
<reference evidence="1" key="1">
    <citation type="submission" date="2021-02" db="EMBL/GenBank/DDBJ databases">
        <authorList>
            <person name="Nowell W R."/>
        </authorList>
    </citation>
    <scope>NUCLEOTIDE SEQUENCE</scope>
</reference>
<gene>
    <name evidence="1" type="ORF">FNK824_LOCUS42681</name>
</gene>
<accession>A0A820LQI0</accession>
<dbReference type="EMBL" id="CAJOBE010052387">
    <property type="protein sequence ID" value="CAF4361352.1"/>
    <property type="molecule type" value="Genomic_DNA"/>
</dbReference>
<sequence length="54" mass="6273">MPNHLEIASHCLVRWEDDVNQFAIVDTKRSKSVSPLKIGLTTCFEGFKRERRRG</sequence>
<organism evidence="1 2">
    <name type="scientific">Rotaria sordida</name>
    <dbReference type="NCBI Taxonomy" id="392033"/>
    <lineage>
        <taxon>Eukaryota</taxon>
        <taxon>Metazoa</taxon>
        <taxon>Spiralia</taxon>
        <taxon>Gnathifera</taxon>
        <taxon>Rotifera</taxon>
        <taxon>Eurotatoria</taxon>
        <taxon>Bdelloidea</taxon>
        <taxon>Philodinida</taxon>
        <taxon>Philodinidae</taxon>
        <taxon>Rotaria</taxon>
    </lineage>
</organism>
<evidence type="ECO:0000313" key="2">
    <source>
        <dbReference type="Proteomes" id="UP000663874"/>
    </source>
</evidence>
<protein>
    <submittedName>
        <fullName evidence="1">Uncharacterized protein</fullName>
    </submittedName>
</protein>
<evidence type="ECO:0000313" key="1">
    <source>
        <dbReference type="EMBL" id="CAF4361352.1"/>
    </source>
</evidence>
<feature type="non-terminal residue" evidence="1">
    <location>
        <position position="54"/>
    </location>
</feature>
<dbReference type="Proteomes" id="UP000663874">
    <property type="component" value="Unassembled WGS sequence"/>
</dbReference>